<dbReference type="InterPro" id="IPR037049">
    <property type="entry name" value="DUF1214_C_sf"/>
</dbReference>
<proteinExistence type="predicted"/>
<dbReference type="AlphaFoldDB" id="A0A852RFL1"/>
<comment type="caution">
    <text evidence="2">The sequence shown here is derived from an EMBL/GenBank/DDBJ whole genome shotgun (WGS) entry which is preliminary data.</text>
</comment>
<sequence length="357" mass="39634">MTDLSQAFHELVDEVKGVERRFLDADPALPEADVLDGYRFAFSLLKVALEAYVWADTDRPRFVDVITPSMKWGGDNSDAFYQLTALDPGRTYRVRGHRADAVYLSLTVYGGPDDGRYSDRIIATVNDRDLDIAPDGSFELVLSATPHEGNWIELAPDAVFALTRDYLVDPVQGVRSTWEIEADDPPARRTDSAEDLARRLRAARTWVAEQAAMVPVRVGPPNEVGEPYPVPTTTFGWAAGDASYAFGAYDLAAGEALVIEGSSPECAFWNMCLWTPYLHTYDHRYEQVTINGGQTTHEPDGSWRIVVSATDPGHPNWVSTAGRGSGLIWFRWFLPERTPDRPVCRVVPVAEVAEAVR</sequence>
<feature type="domain" description="DUF1214" evidence="1">
    <location>
        <begin position="85"/>
        <end position="164"/>
    </location>
</feature>
<evidence type="ECO:0000259" key="1">
    <source>
        <dbReference type="Pfam" id="PF06742"/>
    </source>
</evidence>
<dbReference type="Gene3D" id="2.60.120.600">
    <property type="entry name" value="Domain of unknown function DUF1214, C-terminal domain"/>
    <property type="match status" value="1"/>
</dbReference>
<dbReference type="Gene3D" id="2.60.120.1600">
    <property type="match status" value="1"/>
</dbReference>
<evidence type="ECO:0000313" key="2">
    <source>
        <dbReference type="EMBL" id="NYD33893.1"/>
    </source>
</evidence>
<dbReference type="RefSeq" id="WP_179729881.1">
    <property type="nucleotide sequence ID" value="NZ_BAABEF010000001.1"/>
</dbReference>
<reference evidence="2 3" key="1">
    <citation type="submission" date="2020-07" db="EMBL/GenBank/DDBJ databases">
        <title>Sequencing the genomes of 1000 actinobacteria strains.</title>
        <authorList>
            <person name="Klenk H.-P."/>
        </authorList>
    </citation>
    <scope>NUCLEOTIDE SEQUENCE [LARGE SCALE GENOMIC DNA]</scope>
    <source>
        <strain evidence="2 3">DSM 19082</strain>
    </source>
</reference>
<gene>
    <name evidence="2" type="ORF">BJ958_005439</name>
</gene>
<dbReference type="Proteomes" id="UP000582231">
    <property type="component" value="Unassembled WGS sequence"/>
</dbReference>
<dbReference type="SUPFAM" id="SSF160935">
    <property type="entry name" value="VPA0735-like"/>
    <property type="match status" value="2"/>
</dbReference>
<dbReference type="EMBL" id="JACCBF010000001">
    <property type="protein sequence ID" value="NYD33893.1"/>
    <property type="molecule type" value="Genomic_DNA"/>
</dbReference>
<keyword evidence="3" id="KW-1185">Reference proteome</keyword>
<dbReference type="InterPro" id="IPR010621">
    <property type="entry name" value="DUF1214"/>
</dbReference>
<feature type="domain" description="DUF1214" evidence="1">
    <location>
        <begin position="264"/>
        <end position="336"/>
    </location>
</feature>
<organism evidence="2 3">
    <name type="scientific">Nocardioides kongjuensis</name>
    <dbReference type="NCBI Taxonomy" id="349522"/>
    <lineage>
        <taxon>Bacteria</taxon>
        <taxon>Bacillati</taxon>
        <taxon>Actinomycetota</taxon>
        <taxon>Actinomycetes</taxon>
        <taxon>Propionibacteriales</taxon>
        <taxon>Nocardioidaceae</taxon>
        <taxon>Nocardioides</taxon>
    </lineage>
</organism>
<protein>
    <recommendedName>
        <fullName evidence="1">DUF1214 domain-containing protein</fullName>
    </recommendedName>
</protein>
<evidence type="ECO:0000313" key="3">
    <source>
        <dbReference type="Proteomes" id="UP000582231"/>
    </source>
</evidence>
<name>A0A852RFL1_9ACTN</name>
<accession>A0A852RFL1</accession>
<dbReference type="Pfam" id="PF06742">
    <property type="entry name" value="DUF1214"/>
    <property type="match status" value="2"/>
</dbReference>